<organism evidence="1 2">
    <name type="scientific">Diploptera punctata</name>
    <name type="common">Pacific beetle cockroach</name>
    <dbReference type="NCBI Taxonomy" id="6984"/>
    <lineage>
        <taxon>Eukaryota</taxon>
        <taxon>Metazoa</taxon>
        <taxon>Ecdysozoa</taxon>
        <taxon>Arthropoda</taxon>
        <taxon>Hexapoda</taxon>
        <taxon>Insecta</taxon>
        <taxon>Pterygota</taxon>
        <taxon>Neoptera</taxon>
        <taxon>Polyneoptera</taxon>
        <taxon>Dictyoptera</taxon>
        <taxon>Blattodea</taxon>
        <taxon>Blaberoidea</taxon>
        <taxon>Blaberidae</taxon>
        <taxon>Diplopterinae</taxon>
        <taxon>Diploptera</taxon>
    </lineage>
</organism>
<feature type="non-terminal residue" evidence="1">
    <location>
        <position position="1"/>
    </location>
</feature>
<evidence type="ECO:0008006" key="3">
    <source>
        <dbReference type="Google" id="ProtNLM"/>
    </source>
</evidence>
<comment type="caution">
    <text evidence="1">The sequence shown here is derived from an EMBL/GenBank/DDBJ whole genome shotgun (WGS) entry which is preliminary data.</text>
</comment>
<accession>A0AAD8ADG6</accession>
<dbReference type="InterPro" id="IPR037448">
    <property type="entry name" value="Zig-8"/>
</dbReference>
<dbReference type="GO" id="GO:0032589">
    <property type="term" value="C:neuron projection membrane"/>
    <property type="evidence" value="ECO:0007669"/>
    <property type="project" value="TreeGrafter"/>
</dbReference>
<dbReference type="PANTHER" id="PTHR23279:SF37">
    <property type="entry name" value="DEFECTIVE PROBOSCIS EXTENSION RESPONSE 13, ISOFORM B"/>
    <property type="match status" value="1"/>
</dbReference>
<dbReference type="GO" id="GO:0050808">
    <property type="term" value="P:synapse organization"/>
    <property type="evidence" value="ECO:0007669"/>
    <property type="project" value="TreeGrafter"/>
</dbReference>
<reference evidence="1" key="2">
    <citation type="submission" date="2023-05" db="EMBL/GenBank/DDBJ databases">
        <authorList>
            <person name="Fouks B."/>
        </authorList>
    </citation>
    <scope>NUCLEOTIDE SEQUENCE</scope>
    <source>
        <strain evidence="1">Stay&amp;Tobe</strain>
        <tissue evidence="1">Testes</tissue>
    </source>
</reference>
<protein>
    <recommendedName>
        <fullName evidence="3">Ig-like domain-containing protein</fullName>
    </recommendedName>
</protein>
<dbReference type="EMBL" id="JASPKZ010001948">
    <property type="protein sequence ID" value="KAJ9597020.1"/>
    <property type="molecule type" value="Genomic_DNA"/>
</dbReference>
<gene>
    <name evidence="1" type="ORF">L9F63_011963</name>
</gene>
<keyword evidence="2" id="KW-1185">Reference proteome</keyword>
<name>A0AAD8ADG6_DIPPU</name>
<evidence type="ECO:0000313" key="1">
    <source>
        <dbReference type="EMBL" id="KAJ9597020.1"/>
    </source>
</evidence>
<reference evidence="1" key="1">
    <citation type="journal article" date="2023" name="IScience">
        <title>Live-bearing cockroach genome reveals convergent evolutionary mechanisms linked to viviparity in insects and beyond.</title>
        <authorList>
            <person name="Fouks B."/>
            <person name="Harrison M.C."/>
            <person name="Mikhailova A.A."/>
            <person name="Marchal E."/>
            <person name="English S."/>
            <person name="Carruthers M."/>
            <person name="Jennings E.C."/>
            <person name="Chiamaka E.L."/>
            <person name="Frigard R.A."/>
            <person name="Pippel M."/>
            <person name="Attardo G.M."/>
            <person name="Benoit J.B."/>
            <person name="Bornberg-Bauer E."/>
            <person name="Tobe S.S."/>
        </authorList>
    </citation>
    <scope>NUCLEOTIDE SEQUENCE</scope>
    <source>
        <strain evidence="1">Stay&amp;Tobe</strain>
    </source>
</reference>
<dbReference type="PANTHER" id="PTHR23279">
    <property type="entry name" value="DEFECTIVE PROBOSCIS EXTENSION RESPONSE DPR -RELATED"/>
    <property type="match status" value="1"/>
</dbReference>
<evidence type="ECO:0000313" key="2">
    <source>
        <dbReference type="Proteomes" id="UP001233999"/>
    </source>
</evidence>
<dbReference type="InterPro" id="IPR013783">
    <property type="entry name" value="Ig-like_fold"/>
</dbReference>
<dbReference type="AlphaFoldDB" id="A0AAD8ADG6"/>
<dbReference type="Gene3D" id="2.60.40.10">
    <property type="entry name" value="Immunoglobulins"/>
    <property type="match status" value="1"/>
</dbReference>
<sequence>MINYDMGRGVRVRHGRYSSELVVTEAHKHDSGNYSCVPSNAQPASISVHILNGGPLATVPVEPIGIVDGPGAEALELAVPVIKFGSVSTENLLCTGTAGSLGTIVIWLLCLAPGSPYISRISPPPAMQNIQHSSLNQPRNSVNNDGLDRRGDLDAGCMFIAAMWPVR</sequence>
<proteinExistence type="predicted"/>
<dbReference type="Proteomes" id="UP001233999">
    <property type="component" value="Unassembled WGS sequence"/>
</dbReference>